<feature type="domain" description="Dienelactone hydrolase" evidence="2">
    <location>
        <begin position="66"/>
        <end position="294"/>
    </location>
</feature>
<accession>A0ABS5W643</accession>
<dbReference type="SUPFAM" id="SSF53474">
    <property type="entry name" value="alpha/beta-Hydrolases"/>
    <property type="match status" value="1"/>
</dbReference>
<protein>
    <submittedName>
        <fullName evidence="3">Dienelactone hydrolase family protein</fullName>
    </submittedName>
</protein>
<proteinExistence type="predicted"/>
<name>A0ABS5W643_9SPHN</name>
<dbReference type="PANTHER" id="PTHR46623:SF10">
    <property type="entry name" value="CARBOXYMETHYLENEBUTENOLIDASE HOMOLOG"/>
    <property type="match status" value="1"/>
</dbReference>
<dbReference type="Proteomes" id="UP000811255">
    <property type="component" value="Unassembled WGS sequence"/>
</dbReference>
<dbReference type="InterPro" id="IPR029058">
    <property type="entry name" value="AB_hydrolase_fold"/>
</dbReference>
<keyword evidence="4" id="KW-1185">Reference proteome</keyword>
<evidence type="ECO:0000313" key="3">
    <source>
        <dbReference type="EMBL" id="MBT2134773.1"/>
    </source>
</evidence>
<gene>
    <name evidence="3" type="ORF">KK137_10540</name>
</gene>
<comment type="caution">
    <text evidence="3">The sequence shown here is derived from an EMBL/GenBank/DDBJ whole genome shotgun (WGS) entry which is preliminary data.</text>
</comment>
<organism evidence="3 4">
    <name type="scientific">Croceibacterium selenioxidans</name>
    <dbReference type="NCBI Taxonomy" id="2838833"/>
    <lineage>
        <taxon>Bacteria</taxon>
        <taxon>Pseudomonadati</taxon>
        <taxon>Pseudomonadota</taxon>
        <taxon>Alphaproteobacteria</taxon>
        <taxon>Sphingomonadales</taxon>
        <taxon>Erythrobacteraceae</taxon>
        <taxon>Croceibacterium</taxon>
    </lineage>
</organism>
<dbReference type="InterPro" id="IPR002925">
    <property type="entry name" value="Dienelactn_hydro"/>
</dbReference>
<keyword evidence="3" id="KW-0378">Hydrolase</keyword>
<dbReference type="GO" id="GO:0016787">
    <property type="term" value="F:hydrolase activity"/>
    <property type="evidence" value="ECO:0007669"/>
    <property type="project" value="UniProtKB-KW"/>
</dbReference>
<feature type="region of interest" description="Disordered" evidence="1">
    <location>
        <begin position="1"/>
        <end position="22"/>
    </location>
</feature>
<dbReference type="InterPro" id="IPR051049">
    <property type="entry name" value="Dienelactone_hydrolase-like"/>
</dbReference>
<dbReference type="RefSeq" id="WP_214536394.1">
    <property type="nucleotide sequence ID" value="NZ_JAHFVK010000002.1"/>
</dbReference>
<evidence type="ECO:0000313" key="4">
    <source>
        <dbReference type="Proteomes" id="UP000811255"/>
    </source>
</evidence>
<reference evidence="3 4" key="1">
    <citation type="submission" date="2021-05" db="EMBL/GenBank/DDBJ databases">
        <title>Croceibacterium sp. LX-88 genome sequence.</title>
        <authorList>
            <person name="Luo X."/>
        </authorList>
    </citation>
    <scope>NUCLEOTIDE SEQUENCE [LARGE SCALE GENOMIC DNA]</scope>
    <source>
        <strain evidence="3 4">LX-88</strain>
    </source>
</reference>
<dbReference type="Gene3D" id="3.40.50.1820">
    <property type="entry name" value="alpha/beta hydrolase"/>
    <property type="match status" value="1"/>
</dbReference>
<dbReference type="Pfam" id="PF01738">
    <property type="entry name" value="DLH"/>
    <property type="match status" value="1"/>
</dbReference>
<dbReference type="EMBL" id="JAHFVK010000002">
    <property type="protein sequence ID" value="MBT2134773.1"/>
    <property type="molecule type" value="Genomic_DNA"/>
</dbReference>
<evidence type="ECO:0000256" key="1">
    <source>
        <dbReference type="SAM" id="MobiDB-lite"/>
    </source>
</evidence>
<sequence length="295" mass="31585">MCDQDHLADMDERGDKRTSAKGMNRREFAAMGAVATLIACTPMDDVDAAGGATEETVKFDAAGGRMDAFFAHPVEGKHPAVVVWPDIAGVRDAFMSMSRRLASEGYAVLVLNPYFQDKEAPQFEDFDDWRTQGGMEKVGPWRAKLTPEAVAETAKAVVAFLDKQDSVDTSKGVGVQGYCMGGPLAVWTAAAVPERVKAVATFHGGGLVGEDATSPSKMLGQTQASFLFAIARDDDKKAPGDKDALKAAAAAAGRPAEIKVYPADHGWTVVDSPVYDYDQDDASWARLLNLYKTAL</sequence>
<evidence type="ECO:0000259" key="2">
    <source>
        <dbReference type="Pfam" id="PF01738"/>
    </source>
</evidence>
<dbReference type="PANTHER" id="PTHR46623">
    <property type="entry name" value="CARBOXYMETHYLENEBUTENOLIDASE-RELATED"/>
    <property type="match status" value="1"/>
</dbReference>